<dbReference type="Gene3D" id="3.40.50.150">
    <property type="entry name" value="Vaccinia Virus protein VP39"/>
    <property type="match status" value="1"/>
</dbReference>
<comment type="caution">
    <text evidence="2">The sequence shown here is derived from an EMBL/GenBank/DDBJ whole genome shotgun (WGS) entry which is preliminary data.</text>
</comment>
<dbReference type="InterPro" id="IPR041698">
    <property type="entry name" value="Methyltransf_25"/>
</dbReference>
<dbReference type="AlphaFoldDB" id="A0AAD4GNR3"/>
<dbReference type="CDD" id="cd02440">
    <property type="entry name" value="AdoMet_MTases"/>
    <property type="match status" value="1"/>
</dbReference>
<gene>
    <name evidence="2" type="ORF">FE257_003080</name>
</gene>
<protein>
    <recommendedName>
        <fullName evidence="1">Methyltransferase domain-containing protein</fullName>
    </recommendedName>
</protein>
<dbReference type="EMBL" id="VCAU01000154">
    <property type="protein sequence ID" value="KAF9883646.1"/>
    <property type="molecule type" value="Genomic_DNA"/>
</dbReference>
<sequence length="292" mass="32806">MPPKLSDDVYILGSESTKEKPRLNEGQAYFNILTDGELLPSCLSIQKNEPLRIADVATGTGQWLLDVYNQLPNLSSSRFMGFDVSPALFPPPQALPAQVTLHEHDIRHQFPAEISGTFDVVHARFLKYAFLKTEWEGVLHNMIYLLKPGGYLLWEDSDYSLYSCIPSSLAFTGMVNFDIEFALKSGRDIRHTETLYGLFVSAGLIHCDQVTLFSTDKPELNPLANDLTMRLFSTSFQGMILQGGVEGCRTAYHVKSIIDKVQDEIDNQGLQIVHGIKRIWGQNPVHTTEKKD</sequence>
<organism evidence="2 3">
    <name type="scientific">Aspergillus nanangensis</name>
    <dbReference type="NCBI Taxonomy" id="2582783"/>
    <lineage>
        <taxon>Eukaryota</taxon>
        <taxon>Fungi</taxon>
        <taxon>Dikarya</taxon>
        <taxon>Ascomycota</taxon>
        <taxon>Pezizomycotina</taxon>
        <taxon>Eurotiomycetes</taxon>
        <taxon>Eurotiomycetidae</taxon>
        <taxon>Eurotiales</taxon>
        <taxon>Aspergillaceae</taxon>
        <taxon>Aspergillus</taxon>
        <taxon>Aspergillus subgen. Circumdati</taxon>
    </lineage>
</organism>
<reference evidence="2" key="2">
    <citation type="submission" date="2020-02" db="EMBL/GenBank/DDBJ databases">
        <authorList>
            <person name="Gilchrist C.L.M."/>
            <person name="Chooi Y.-H."/>
        </authorList>
    </citation>
    <scope>NUCLEOTIDE SEQUENCE</scope>
    <source>
        <strain evidence="2">MST-FP2251</strain>
    </source>
</reference>
<keyword evidence="3" id="KW-1185">Reference proteome</keyword>
<proteinExistence type="predicted"/>
<evidence type="ECO:0000259" key="1">
    <source>
        <dbReference type="Pfam" id="PF13649"/>
    </source>
</evidence>
<evidence type="ECO:0000313" key="3">
    <source>
        <dbReference type="Proteomes" id="UP001194746"/>
    </source>
</evidence>
<dbReference type="SUPFAM" id="SSF53335">
    <property type="entry name" value="S-adenosyl-L-methionine-dependent methyltransferases"/>
    <property type="match status" value="1"/>
</dbReference>
<feature type="domain" description="Methyltransferase" evidence="1">
    <location>
        <begin position="53"/>
        <end position="150"/>
    </location>
</feature>
<reference evidence="2" key="1">
    <citation type="journal article" date="2019" name="Beilstein J. Org. Chem.">
        <title>Nanangenines: drimane sesquiterpenoids as the dominant metabolite cohort of a novel Australian fungus, Aspergillus nanangensis.</title>
        <authorList>
            <person name="Lacey H.J."/>
            <person name="Gilchrist C.L.M."/>
            <person name="Crombie A."/>
            <person name="Kalaitzis J.A."/>
            <person name="Vuong D."/>
            <person name="Rutledge P.J."/>
            <person name="Turner P."/>
            <person name="Pitt J.I."/>
            <person name="Lacey E."/>
            <person name="Chooi Y.H."/>
            <person name="Piggott A.M."/>
        </authorList>
    </citation>
    <scope>NUCLEOTIDE SEQUENCE</scope>
    <source>
        <strain evidence="2">MST-FP2251</strain>
    </source>
</reference>
<accession>A0AAD4GNR3</accession>
<dbReference type="InterPro" id="IPR029063">
    <property type="entry name" value="SAM-dependent_MTases_sf"/>
</dbReference>
<dbReference type="Pfam" id="PF13649">
    <property type="entry name" value="Methyltransf_25"/>
    <property type="match status" value="1"/>
</dbReference>
<dbReference type="Proteomes" id="UP001194746">
    <property type="component" value="Unassembled WGS sequence"/>
</dbReference>
<evidence type="ECO:0000313" key="2">
    <source>
        <dbReference type="EMBL" id="KAF9883646.1"/>
    </source>
</evidence>
<name>A0AAD4GNR3_ASPNN</name>